<dbReference type="Proteomes" id="UP000758856">
    <property type="component" value="Unassembled WGS sequence"/>
</dbReference>
<gene>
    <name evidence="4" type="primary">bme4</name>
    <name evidence="4" type="ORF">GCM10008170_12470</name>
    <name evidence="5" type="ORF">JOD31_000149</name>
</gene>
<reference evidence="5 6" key="2">
    <citation type="submission" date="2021-01" db="EMBL/GenBank/DDBJ databases">
        <title>Genomic Encyclopedia of Type Strains, Phase IV (KMG-IV): sequencing the most valuable type-strain genomes for metagenomic binning, comparative biology and taxonomic classification.</title>
        <authorList>
            <person name="Goeker M."/>
        </authorList>
    </citation>
    <scope>NUCLEOTIDE SEQUENCE [LARGE SCALE GENOMIC DNA]</scope>
    <source>
        <strain evidence="5 6">DSM 6130</strain>
    </source>
</reference>
<evidence type="ECO:0000313" key="5">
    <source>
        <dbReference type="EMBL" id="MBM7849937.1"/>
    </source>
</evidence>
<dbReference type="RefSeq" id="WP_204948416.1">
    <property type="nucleotide sequence ID" value="NZ_BSFF01000002.1"/>
</dbReference>
<dbReference type="GO" id="GO:0008374">
    <property type="term" value="F:O-acyltransferase activity"/>
    <property type="evidence" value="ECO:0007669"/>
    <property type="project" value="TreeGrafter"/>
</dbReference>
<comment type="caution">
    <text evidence="4">The sequence shown here is derived from an EMBL/GenBank/DDBJ whole genome shotgun (WGS) entry which is preliminary data.</text>
</comment>
<evidence type="ECO:0000256" key="3">
    <source>
        <dbReference type="SAM" id="MobiDB-lite"/>
    </source>
</evidence>
<protein>
    <submittedName>
        <fullName evidence="4 5">Acetyltransferase</fullName>
        <ecNumber evidence="5">2.3.1.-</ecNumber>
    </submittedName>
</protein>
<sequence>MADAPTTPPGAIPFHALNRPTFSRRQRLARLGWRALWLVAARWTPPPLFAWRAAVLRCCGAHIAPTARVYPSVSIWWPRNLAMGAHASLGPGVICYDVAPITIEPYAIVSQRAHLCAGGHDVDDPTFPLVARPIVIGRGAWIAAEAFVGPGVTLGEGAVLGARGVATRDLASWTVYAGNPATARRERRRDGAAHPGRPSAAAAG</sequence>
<dbReference type="CDD" id="cd05825">
    <property type="entry name" value="LbH_wcaF_like"/>
    <property type="match status" value="1"/>
</dbReference>
<dbReference type="EMBL" id="BSFF01000002">
    <property type="protein sequence ID" value="GLK55228.1"/>
    <property type="molecule type" value="Genomic_DNA"/>
</dbReference>
<dbReference type="EC" id="2.3.1.-" evidence="5"/>
<evidence type="ECO:0000313" key="6">
    <source>
        <dbReference type="Proteomes" id="UP000758856"/>
    </source>
</evidence>
<feature type="compositionally biased region" description="Low complexity" evidence="3">
    <location>
        <begin position="193"/>
        <end position="204"/>
    </location>
</feature>
<feature type="region of interest" description="Disordered" evidence="3">
    <location>
        <begin position="181"/>
        <end position="204"/>
    </location>
</feature>
<dbReference type="Gene3D" id="2.160.10.10">
    <property type="entry name" value="Hexapeptide repeat proteins"/>
    <property type="match status" value="1"/>
</dbReference>
<dbReference type="InterPro" id="IPR051159">
    <property type="entry name" value="Hexapeptide_acetyltransf"/>
</dbReference>
<reference evidence="4" key="3">
    <citation type="submission" date="2023-01" db="EMBL/GenBank/DDBJ databases">
        <authorList>
            <person name="Sun Q."/>
            <person name="Evtushenko L."/>
        </authorList>
    </citation>
    <scope>NUCLEOTIDE SEQUENCE</scope>
    <source>
        <strain evidence="4">VKM B-1606</strain>
    </source>
</reference>
<dbReference type="PANTHER" id="PTHR23416:SF23">
    <property type="entry name" value="ACETYLTRANSFERASE C18B11.09C-RELATED"/>
    <property type="match status" value="1"/>
</dbReference>
<proteinExistence type="inferred from homology"/>
<dbReference type="InterPro" id="IPR011004">
    <property type="entry name" value="Trimer_LpxA-like_sf"/>
</dbReference>
<evidence type="ECO:0000313" key="7">
    <source>
        <dbReference type="Proteomes" id="UP001143400"/>
    </source>
</evidence>
<comment type="similarity">
    <text evidence="1">Belongs to the transferase hexapeptide repeat family.</text>
</comment>
<name>A0A9W6MRF8_9HYPH</name>
<dbReference type="AlphaFoldDB" id="A0A9W6MRF8"/>
<dbReference type="PANTHER" id="PTHR23416">
    <property type="entry name" value="SIALIC ACID SYNTHASE-RELATED"/>
    <property type="match status" value="1"/>
</dbReference>
<reference evidence="4" key="1">
    <citation type="journal article" date="2014" name="Int. J. Syst. Evol. Microbiol.">
        <title>Complete genome sequence of Corynebacterium casei LMG S-19264T (=DSM 44701T), isolated from a smear-ripened cheese.</title>
        <authorList>
            <consortium name="US DOE Joint Genome Institute (JGI-PGF)"/>
            <person name="Walter F."/>
            <person name="Albersmeier A."/>
            <person name="Kalinowski J."/>
            <person name="Ruckert C."/>
        </authorList>
    </citation>
    <scope>NUCLEOTIDE SEQUENCE</scope>
    <source>
        <strain evidence="4">VKM B-1606</strain>
    </source>
</reference>
<dbReference type="Proteomes" id="UP001143400">
    <property type="component" value="Unassembled WGS sequence"/>
</dbReference>
<evidence type="ECO:0000256" key="2">
    <source>
        <dbReference type="ARBA" id="ARBA00022679"/>
    </source>
</evidence>
<dbReference type="SUPFAM" id="SSF51161">
    <property type="entry name" value="Trimeric LpxA-like enzymes"/>
    <property type="match status" value="1"/>
</dbReference>
<keyword evidence="5" id="KW-0012">Acyltransferase</keyword>
<dbReference type="GO" id="GO:0005829">
    <property type="term" value="C:cytosol"/>
    <property type="evidence" value="ECO:0007669"/>
    <property type="project" value="TreeGrafter"/>
</dbReference>
<evidence type="ECO:0000313" key="4">
    <source>
        <dbReference type="EMBL" id="GLK55228.1"/>
    </source>
</evidence>
<organism evidence="4 7">
    <name type="scientific">Methylopila capsulata</name>
    <dbReference type="NCBI Taxonomy" id="61654"/>
    <lineage>
        <taxon>Bacteria</taxon>
        <taxon>Pseudomonadati</taxon>
        <taxon>Pseudomonadota</taxon>
        <taxon>Alphaproteobacteria</taxon>
        <taxon>Hyphomicrobiales</taxon>
        <taxon>Methylopilaceae</taxon>
        <taxon>Methylopila</taxon>
    </lineage>
</organism>
<dbReference type="EMBL" id="JAFBCY010000001">
    <property type="protein sequence ID" value="MBM7849937.1"/>
    <property type="molecule type" value="Genomic_DNA"/>
</dbReference>
<evidence type="ECO:0000256" key="1">
    <source>
        <dbReference type="ARBA" id="ARBA00007274"/>
    </source>
</evidence>
<keyword evidence="2 5" id="KW-0808">Transferase</keyword>
<accession>A0A9W6MRF8</accession>
<keyword evidence="6" id="KW-1185">Reference proteome</keyword>